<dbReference type="Gene3D" id="2.30.30.380">
    <property type="entry name" value="Zn-finger domain of Sec23/24"/>
    <property type="match status" value="3"/>
</dbReference>
<evidence type="ECO:0000256" key="3">
    <source>
        <dbReference type="ARBA" id="ARBA00022670"/>
    </source>
</evidence>
<keyword evidence="2" id="KW-0597">Phosphoprotein</keyword>
<comment type="similarity">
    <text evidence="1">Belongs to the peptidase C2 family.</text>
</comment>
<evidence type="ECO:0000313" key="16">
    <source>
        <dbReference type="EMBL" id="KAH3841104.1"/>
    </source>
</evidence>
<dbReference type="Proteomes" id="UP000828390">
    <property type="component" value="Unassembled WGS sequence"/>
</dbReference>
<feature type="active site" evidence="10 11">
    <location>
        <position position="852"/>
    </location>
</feature>
<dbReference type="Pfam" id="PF00648">
    <property type="entry name" value="Peptidase_C2"/>
    <property type="match status" value="1"/>
</dbReference>
<evidence type="ECO:0000256" key="2">
    <source>
        <dbReference type="ARBA" id="ARBA00022553"/>
    </source>
</evidence>
<evidence type="ECO:0000256" key="1">
    <source>
        <dbReference type="ARBA" id="ARBA00007623"/>
    </source>
</evidence>
<feature type="compositionally biased region" description="Basic and acidic residues" evidence="13">
    <location>
        <begin position="473"/>
        <end position="482"/>
    </location>
</feature>
<dbReference type="CDD" id="cd00044">
    <property type="entry name" value="CysPc"/>
    <property type="match status" value="1"/>
</dbReference>
<dbReference type="AlphaFoldDB" id="A0A9D4KKC9"/>
<organism evidence="16 17">
    <name type="scientific">Dreissena polymorpha</name>
    <name type="common">Zebra mussel</name>
    <name type="synonym">Mytilus polymorpha</name>
    <dbReference type="NCBI Taxonomy" id="45954"/>
    <lineage>
        <taxon>Eukaryota</taxon>
        <taxon>Metazoa</taxon>
        <taxon>Spiralia</taxon>
        <taxon>Lophotrochozoa</taxon>
        <taxon>Mollusca</taxon>
        <taxon>Bivalvia</taxon>
        <taxon>Autobranchia</taxon>
        <taxon>Heteroconchia</taxon>
        <taxon>Euheterodonta</taxon>
        <taxon>Imparidentia</taxon>
        <taxon>Neoheterodontei</taxon>
        <taxon>Myida</taxon>
        <taxon>Dreissenoidea</taxon>
        <taxon>Dreissenidae</taxon>
        <taxon>Dreissena</taxon>
    </lineage>
</organism>
<feature type="region of interest" description="Disordered" evidence="13">
    <location>
        <begin position="460"/>
        <end position="509"/>
    </location>
</feature>
<evidence type="ECO:0000256" key="11">
    <source>
        <dbReference type="PROSITE-ProRule" id="PRU00239"/>
    </source>
</evidence>
<dbReference type="PANTHER" id="PTHR10183">
    <property type="entry name" value="CALPAIN"/>
    <property type="match status" value="1"/>
</dbReference>
<evidence type="ECO:0000256" key="5">
    <source>
        <dbReference type="ARBA" id="ARBA00022737"/>
    </source>
</evidence>
<name>A0A9D4KKC9_DREPO</name>
<sequence length="1140" mass="128063">MDSTVTWSCARCTFINSRCISNCEICQNDRPLSPEDAPKLFKGFIGQDANEDAKEKGAEAVIVGDEKESKSDRNSADMKKADGETKPGKENKIVENNSGEKVDLSRAKGKGTNGKSDLREKQNKKVKTGDNNTGKKLPFGKLPARVPNFNNGHKGNGKVASAKHSDKEDQLNKVEKPSTNKIDVPKDSNSAVAEKKDNELNGTDEKCWICPNKICNAENEHYFDNCKICHWLKDADIKPNVNMNADNPKQSSTELKNNVSENNLMEVEKWSCVRCTFFNEPLFVKCSICETPRVTNIPKPEDIPLDIDYSKLEPVKTSAVKRHSDGQGEEKANDTAKDPNKKKSGEITEDKLPVKMKKPDNVPQRPPKLSKPGDLKKPAIPKRQPIVNKVHSKTKKPDATEKEKEITEKMFWLCKNCNYKNENSISVCKICKKNKPVDWNCSKCTLINKDVDQKCVACDTPRSRSASNGSNKRKAETNEKEQIQPNKGGNGNNKAVDKEKKRDVKKGDKEMKIDLKKAALHSHNGHQCTVCTYINKTTTGNCMMCGSDLMQISPNQIVSMGTLRPKRRMDRQKSVLVSDIRKSEDDEALELWQHIKVFCLQHNEKFVDDSFPPISKSLFTSDSSDLARLVVKWLRCNEIDSHKSEKKVPWVVYRTPMPDDISQGQLGNCWFLSALAVLAEQPEFIHKIIPTKEYCQEGIYQVRLYKNGEQQIVLVDDVLPCDMHSRLIFSQARRKQLWVPLIEKAMAKLHGSYEALIAGKCIEGLSVLTGQPCATIALQDKKNKDYRLDKDYLWAQLLSCRESMFLMGASCGAGNMKIDAESYHNLGLHARHAYSILDVKEIAGHKLLRLRNPWGHHSWKGDWSDGSEMWKNIPAEVKQGLMVQGGGMGVFWIALDDLIKYFDSVDICKVRPDWHEIRVKGSFPRNAAIPPKITKIKVYCTTDLEIGIFQESERGVENHKGMLDICVLILQETSSEHHAFGKLVKSSRRELKSFVGCNVMLEPGDYYVLPLAFNHWSFHDEVGAGRDYVMAIHSSKVVAIEEIEPGQEKHKYAYANAIMQLALGKGIKEELRKGVNCYSLMYGWSGGLFVVENQLSSQSVHVRCNCSDSSNLVSTRGTLTTVDSIPPKHMQASVNGTLTA</sequence>
<keyword evidence="17" id="KW-1185">Reference proteome</keyword>
<dbReference type="GO" id="GO:0004198">
    <property type="term" value="F:calcium-dependent cysteine-type endopeptidase activity"/>
    <property type="evidence" value="ECO:0007669"/>
    <property type="project" value="InterPro"/>
</dbReference>
<keyword evidence="5" id="KW-0677">Repeat</keyword>
<dbReference type="Gene3D" id="4.10.1060.10">
    <property type="entry name" value="Zinc finger, RanBP2-type"/>
    <property type="match status" value="1"/>
</dbReference>
<evidence type="ECO:0000256" key="13">
    <source>
        <dbReference type="SAM" id="MobiDB-lite"/>
    </source>
</evidence>
<reference evidence="16" key="1">
    <citation type="journal article" date="2019" name="bioRxiv">
        <title>The Genome of the Zebra Mussel, Dreissena polymorpha: A Resource for Invasive Species Research.</title>
        <authorList>
            <person name="McCartney M.A."/>
            <person name="Auch B."/>
            <person name="Kono T."/>
            <person name="Mallez S."/>
            <person name="Zhang Y."/>
            <person name="Obille A."/>
            <person name="Becker A."/>
            <person name="Abrahante J.E."/>
            <person name="Garbe J."/>
            <person name="Badalamenti J.P."/>
            <person name="Herman A."/>
            <person name="Mangelson H."/>
            <person name="Liachko I."/>
            <person name="Sullivan S."/>
            <person name="Sone E.D."/>
            <person name="Koren S."/>
            <person name="Silverstein K.A.T."/>
            <person name="Beckman K.B."/>
            <person name="Gohl D.M."/>
        </authorList>
    </citation>
    <scope>NUCLEOTIDE SEQUENCE</scope>
    <source>
        <strain evidence="16">Duluth1</strain>
        <tissue evidence="16">Whole animal</tissue>
    </source>
</reference>
<evidence type="ECO:0000259" key="14">
    <source>
        <dbReference type="PROSITE" id="PS50199"/>
    </source>
</evidence>
<dbReference type="InterPro" id="IPR038765">
    <property type="entry name" value="Papain-like_cys_pep_sf"/>
</dbReference>
<feature type="compositionally biased region" description="Basic and acidic residues" evidence="13">
    <location>
        <begin position="51"/>
        <end position="106"/>
    </location>
</feature>
<dbReference type="PANTHER" id="PTHR10183:SF382">
    <property type="entry name" value="CALPAIN-15"/>
    <property type="match status" value="1"/>
</dbReference>
<feature type="compositionally biased region" description="Basic and acidic residues" evidence="13">
    <location>
        <begin position="322"/>
        <end position="360"/>
    </location>
</feature>
<evidence type="ECO:0000259" key="15">
    <source>
        <dbReference type="PROSITE" id="PS50203"/>
    </source>
</evidence>
<dbReference type="InterPro" id="IPR001300">
    <property type="entry name" value="Peptidase_C2_calpain_cat"/>
</dbReference>
<dbReference type="SUPFAM" id="SSF54001">
    <property type="entry name" value="Cysteine proteinases"/>
    <property type="match status" value="1"/>
</dbReference>
<dbReference type="GO" id="GO:0008270">
    <property type="term" value="F:zinc ion binding"/>
    <property type="evidence" value="ECO:0007669"/>
    <property type="project" value="UniProtKB-KW"/>
</dbReference>
<feature type="active site" evidence="10 11">
    <location>
        <position position="832"/>
    </location>
</feature>
<dbReference type="GO" id="GO:0006508">
    <property type="term" value="P:proteolysis"/>
    <property type="evidence" value="ECO:0007669"/>
    <property type="project" value="UniProtKB-KW"/>
</dbReference>
<dbReference type="Gene3D" id="3.90.70.10">
    <property type="entry name" value="Cysteine proteinases"/>
    <property type="match status" value="1"/>
</dbReference>
<feature type="domain" description="Calpain catalytic" evidence="15">
    <location>
        <begin position="605"/>
        <end position="911"/>
    </location>
</feature>
<dbReference type="InterPro" id="IPR001876">
    <property type="entry name" value="Znf_RanBP2"/>
</dbReference>
<evidence type="ECO:0000256" key="6">
    <source>
        <dbReference type="ARBA" id="ARBA00022771"/>
    </source>
</evidence>
<evidence type="ECO:0000256" key="7">
    <source>
        <dbReference type="ARBA" id="ARBA00022801"/>
    </source>
</evidence>
<dbReference type="PROSITE" id="PS01358">
    <property type="entry name" value="ZF_RANBP2_1"/>
    <property type="match status" value="4"/>
</dbReference>
<feature type="region of interest" description="Disordered" evidence="13">
    <location>
        <begin position="48"/>
        <end position="196"/>
    </location>
</feature>
<gene>
    <name evidence="16" type="ORF">DPMN_114561</name>
</gene>
<dbReference type="SUPFAM" id="SSF90209">
    <property type="entry name" value="Ran binding protein zinc finger-like"/>
    <property type="match status" value="3"/>
</dbReference>
<dbReference type="EMBL" id="JAIWYP010000004">
    <property type="protein sequence ID" value="KAH3841104.1"/>
    <property type="molecule type" value="Genomic_DNA"/>
</dbReference>
<keyword evidence="7 11" id="KW-0378">Hydrolase</keyword>
<dbReference type="PRINTS" id="PR00704">
    <property type="entry name" value="CALPAIN"/>
</dbReference>
<evidence type="ECO:0000256" key="8">
    <source>
        <dbReference type="ARBA" id="ARBA00022807"/>
    </source>
</evidence>
<evidence type="ECO:0000256" key="12">
    <source>
        <dbReference type="PROSITE-ProRule" id="PRU00322"/>
    </source>
</evidence>
<dbReference type="InterPro" id="IPR000169">
    <property type="entry name" value="Pept_cys_AS"/>
</dbReference>
<comment type="caution">
    <text evidence="16">The sequence shown here is derived from an EMBL/GenBank/DDBJ whole genome shotgun (WGS) entry which is preliminary data.</text>
</comment>
<feature type="region of interest" description="Disordered" evidence="13">
    <location>
        <begin position="317"/>
        <end position="402"/>
    </location>
</feature>
<dbReference type="PROSITE" id="PS50199">
    <property type="entry name" value="ZF_RANBP2_2"/>
    <property type="match status" value="2"/>
</dbReference>
<feature type="active site" evidence="10 11">
    <location>
        <position position="669"/>
    </location>
</feature>
<dbReference type="SMART" id="SM00547">
    <property type="entry name" value="ZnF_RBZ"/>
    <property type="match status" value="5"/>
</dbReference>
<dbReference type="PROSITE" id="PS00139">
    <property type="entry name" value="THIOL_PROTEASE_CYS"/>
    <property type="match status" value="1"/>
</dbReference>
<evidence type="ECO:0000256" key="10">
    <source>
        <dbReference type="PIRSR" id="PIRSR622684-1"/>
    </source>
</evidence>
<keyword evidence="4" id="KW-0479">Metal-binding</keyword>
<evidence type="ECO:0000313" key="17">
    <source>
        <dbReference type="Proteomes" id="UP000828390"/>
    </source>
</evidence>
<dbReference type="SMART" id="SM00230">
    <property type="entry name" value="CysPc"/>
    <property type="match status" value="1"/>
</dbReference>
<dbReference type="PROSITE" id="PS50203">
    <property type="entry name" value="CALPAIN_CAT"/>
    <property type="match status" value="1"/>
</dbReference>
<feature type="compositionally biased region" description="Basic and acidic residues" evidence="13">
    <location>
        <begin position="495"/>
        <end position="509"/>
    </location>
</feature>
<dbReference type="InterPro" id="IPR022684">
    <property type="entry name" value="Calpain_cysteine_protease"/>
</dbReference>
<dbReference type="Pfam" id="PF00641">
    <property type="entry name" value="Zn_ribbon_RanBP"/>
    <property type="match status" value="2"/>
</dbReference>
<feature type="domain" description="RanBP2-type" evidence="14">
    <location>
        <begin position="266"/>
        <end position="295"/>
    </location>
</feature>
<protein>
    <recommendedName>
        <fullName evidence="18">Calpain-D</fullName>
    </recommendedName>
</protein>
<dbReference type="InterPro" id="IPR036443">
    <property type="entry name" value="Znf_RanBP2_sf"/>
</dbReference>
<keyword evidence="8 11" id="KW-0788">Thiol protease</keyword>
<keyword evidence="9" id="KW-0862">Zinc</keyword>
<keyword evidence="3 11" id="KW-0645">Protease</keyword>
<dbReference type="GO" id="GO:0005737">
    <property type="term" value="C:cytoplasm"/>
    <property type="evidence" value="ECO:0007669"/>
    <property type="project" value="TreeGrafter"/>
</dbReference>
<accession>A0A9D4KKC9</accession>
<evidence type="ECO:0008006" key="18">
    <source>
        <dbReference type="Google" id="ProtNLM"/>
    </source>
</evidence>
<feature type="compositionally biased region" description="Basic and acidic residues" evidence="13">
    <location>
        <begin position="163"/>
        <end position="186"/>
    </location>
</feature>
<feature type="domain" description="RanBP2-type" evidence="14">
    <location>
        <begin position="432"/>
        <end position="464"/>
    </location>
</feature>
<evidence type="ECO:0000256" key="4">
    <source>
        <dbReference type="ARBA" id="ARBA00022723"/>
    </source>
</evidence>
<proteinExistence type="inferred from homology"/>
<keyword evidence="6 12" id="KW-0863">Zinc-finger</keyword>
<dbReference type="FunFam" id="3.90.70.10:FF:000010">
    <property type="entry name" value="Calpain 15"/>
    <property type="match status" value="1"/>
</dbReference>
<reference evidence="16" key="2">
    <citation type="submission" date="2020-11" db="EMBL/GenBank/DDBJ databases">
        <authorList>
            <person name="McCartney M.A."/>
            <person name="Auch B."/>
            <person name="Kono T."/>
            <person name="Mallez S."/>
            <person name="Becker A."/>
            <person name="Gohl D.M."/>
            <person name="Silverstein K.A.T."/>
            <person name="Koren S."/>
            <person name="Bechman K.B."/>
            <person name="Herman A."/>
            <person name="Abrahante J.E."/>
            <person name="Garbe J."/>
        </authorList>
    </citation>
    <scope>NUCLEOTIDE SEQUENCE</scope>
    <source>
        <strain evidence="16">Duluth1</strain>
        <tissue evidence="16">Whole animal</tissue>
    </source>
</reference>
<evidence type="ECO:0000256" key="9">
    <source>
        <dbReference type="ARBA" id="ARBA00022833"/>
    </source>
</evidence>